<keyword evidence="1" id="KW-0472">Membrane</keyword>
<keyword evidence="3" id="KW-1185">Reference proteome</keyword>
<sequence length="61" mass="6950">MKKINVPFFILALLAVFCFMLVGVAIGFRSVIWSIFFLLLGFGVMGYGFTIKRKQRLSQQS</sequence>
<evidence type="ECO:0000256" key="1">
    <source>
        <dbReference type="SAM" id="Phobius"/>
    </source>
</evidence>
<dbReference type="RefSeq" id="WP_036820329.1">
    <property type="nucleotide sequence ID" value="NZ_AVBF01000033.1"/>
</dbReference>
<dbReference type="AlphaFoldDB" id="A0A0A2T9R7"/>
<dbReference type="EMBL" id="AVBF01000033">
    <property type="protein sequence ID" value="KGP72279.1"/>
    <property type="molecule type" value="Genomic_DNA"/>
</dbReference>
<evidence type="ECO:0000313" key="2">
    <source>
        <dbReference type="EMBL" id="KGP72279.1"/>
    </source>
</evidence>
<dbReference type="eggNOG" id="ENOG5033HY9">
    <property type="taxonomic scope" value="Bacteria"/>
</dbReference>
<dbReference type="Proteomes" id="UP000030147">
    <property type="component" value="Unassembled WGS sequence"/>
</dbReference>
<feature type="transmembrane region" description="Helical" evidence="1">
    <location>
        <begin position="7"/>
        <end position="26"/>
    </location>
</feature>
<protein>
    <submittedName>
        <fullName evidence="2">Uncharacterized protein</fullName>
    </submittedName>
</protein>
<dbReference type="OrthoDB" id="2679959at2"/>
<name>A0A0A2T9R7_9BACI</name>
<organism evidence="2 3">
    <name type="scientific">Pontibacillus yanchengensis Y32</name>
    <dbReference type="NCBI Taxonomy" id="1385514"/>
    <lineage>
        <taxon>Bacteria</taxon>
        <taxon>Bacillati</taxon>
        <taxon>Bacillota</taxon>
        <taxon>Bacilli</taxon>
        <taxon>Bacillales</taxon>
        <taxon>Bacillaceae</taxon>
        <taxon>Pontibacillus</taxon>
    </lineage>
</organism>
<gene>
    <name evidence="2" type="ORF">N782_13100</name>
</gene>
<dbReference type="STRING" id="1385514.N782_13100"/>
<feature type="transmembrane region" description="Helical" evidence="1">
    <location>
        <begin position="32"/>
        <end position="51"/>
    </location>
</feature>
<accession>A0A0A2T9R7</accession>
<reference evidence="2 3" key="1">
    <citation type="journal article" date="2015" name="Stand. Genomic Sci.">
        <title>High quality draft genome sequence of the moderately halophilic bacterium Pontibacillus yanchengensis Y32(T) and comparison among Pontibacillus genomes.</title>
        <authorList>
            <person name="Huang J."/>
            <person name="Qiao Z.X."/>
            <person name="Tang J.W."/>
            <person name="Wang G."/>
        </authorList>
    </citation>
    <scope>NUCLEOTIDE SEQUENCE [LARGE SCALE GENOMIC DNA]</scope>
    <source>
        <strain evidence="2 3">Y32</strain>
    </source>
</reference>
<proteinExistence type="predicted"/>
<comment type="caution">
    <text evidence="2">The sequence shown here is derived from an EMBL/GenBank/DDBJ whole genome shotgun (WGS) entry which is preliminary data.</text>
</comment>
<evidence type="ECO:0000313" key="3">
    <source>
        <dbReference type="Proteomes" id="UP000030147"/>
    </source>
</evidence>
<dbReference type="InterPro" id="IPR035211">
    <property type="entry name" value="DUF5325"/>
</dbReference>
<keyword evidence="1" id="KW-0812">Transmembrane</keyword>
<keyword evidence="1" id="KW-1133">Transmembrane helix</keyword>
<dbReference type="Pfam" id="PF17259">
    <property type="entry name" value="DUF5325"/>
    <property type="match status" value="1"/>
</dbReference>